<sequence length="85" mass="9280">MTDRALEAGNVELARWALTQGLLVSPDHEDLVAGCLRTEYQAGNMDKVCELVDHLSATARRLGVDLGEDTTRIIDTVTDTHTRAS</sequence>
<evidence type="ECO:0000313" key="2">
    <source>
        <dbReference type="Proteomes" id="UP000003179"/>
    </source>
</evidence>
<comment type="caution">
    <text evidence="1">The sequence shown here is derived from an EMBL/GenBank/DDBJ whole genome shotgun (WGS) entry which is preliminary data.</text>
</comment>
<dbReference type="GeneID" id="92881396"/>
<dbReference type="EMBL" id="ADZU01000019">
    <property type="protein sequence ID" value="EFS92621.1"/>
    <property type="molecule type" value="Genomic_DNA"/>
</dbReference>
<dbReference type="Proteomes" id="UP000003179">
    <property type="component" value="Unassembled WGS sequence"/>
</dbReference>
<accession>A0ABP2KAJ5</accession>
<reference evidence="1" key="1">
    <citation type="submission" date="2010-08" db="EMBL/GenBank/DDBJ databases">
        <authorList>
            <person name="Weinstock G."/>
            <person name="Sodergren E."/>
            <person name="Clifton S."/>
            <person name="Fulton L."/>
            <person name="Fulton B."/>
            <person name="Courtney L."/>
            <person name="Fronick C."/>
            <person name="Harrison M."/>
            <person name="Strong C."/>
            <person name="Farmer C."/>
            <person name="Delahaunty K."/>
            <person name="Markovic C."/>
            <person name="Hall O."/>
            <person name="Minx P."/>
            <person name="Tomlinson C."/>
            <person name="Mitreva M."/>
            <person name="Hou S."/>
            <person name="Chen J."/>
            <person name="Wollam A."/>
            <person name="Pepin K.H."/>
            <person name="Johnson M."/>
            <person name="Bhonagiri V."/>
            <person name="Zhang X."/>
            <person name="Suruliraj S."/>
            <person name="Warren W."/>
            <person name="Chinwalla A."/>
            <person name="Mardis E.R."/>
            <person name="Wilson R.K."/>
        </authorList>
    </citation>
    <scope>NUCLEOTIDE SEQUENCE [LARGE SCALE GENOMIC DNA]</scope>
    <source>
        <strain evidence="1">HL044PA1</strain>
    </source>
</reference>
<dbReference type="RefSeq" id="WP_002528087.1">
    <property type="nucleotide sequence ID" value="NZ_GL383180.1"/>
</dbReference>
<keyword evidence="2" id="KW-1185">Reference proteome</keyword>
<proteinExistence type="predicted"/>
<evidence type="ECO:0000313" key="1">
    <source>
        <dbReference type="EMBL" id="EFS92621.1"/>
    </source>
</evidence>
<organism evidence="1 2">
    <name type="scientific">Cutibacterium modestum HL044PA1</name>
    <dbReference type="NCBI Taxonomy" id="765109"/>
    <lineage>
        <taxon>Bacteria</taxon>
        <taxon>Bacillati</taxon>
        <taxon>Actinomycetota</taxon>
        <taxon>Actinomycetes</taxon>
        <taxon>Propionibacteriales</taxon>
        <taxon>Propionibacteriaceae</taxon>
        <taxon>Cutibacterium</taxon>
        <taxon>Cutibacterium modestum</taxon>
    </lineage>
</organism>
<gene>
    <name evidence="1" type="ORF">HMPREF9607_01151</name>
</gene>
<protein>
    <submittedName>
        <fullName evidence="1">Uncharacterized protein</fullName>
    </submittedName>
</protein>
<name>A0ABP2KAJ5_9ACTN</name>